<evidence type="ECO:0000313" key="2">
    <source>
        <dbReference type="Proteomes" id="UP001066276"/>
    </source>
</evidence>
<protein>
    <submittedName>
        <fullName evidence="1">Uncharacterized protein</fullName>
    </submittedName>
</protein>
<evidence type="ECO:0000313" key="1">
    <source>
        <dbReference type="EMBL" id="KAJ1129017.1"/>
    </source>
</evidence>
<dbReference type="EMBL" id="JANPWB010000011">
    <property type="protein sequence ID" value="KAJ1129017.1"/>
    <property type="molecule type" value="Genomic_DNA"/>
</dbReference>
<comment type="caution">
    <text evidence="1">The sequence shown here is derived from an EMBL/GenBank/DDBJ whole genome shotgun (WGS) entry which is preliminary data.</text>
</comment>
<name>A0AAV7PP46_PLEWA</name>
<gene>
    <name evidence="1" type="ORF">NDU88_007388</name>
</gene>
<accession>A0AAV7PP46</accession>
<organism evidence="1 2">
    <name type="scientific">Pleurodeles waltl</name>
    <name type="common">Iberian ribbed newt</name>
    <dbReference type="NCBI Taxonomy" id="8319"/>
    <lineage>
        <taxon>Eukaryota</taxon>
        <taxon>Metazoa</taxon>
        <taxon>Chordata</taxon>
        <taxon>Craniata</taxon>
        <taxon>Vertebrata</taxon>
        <taxon>Euteleostomi</taxon>
        <taxon>Amphibia</taxon>
        <taxon>Batrachia</taxon>
        <taxon>Caudata</taxon>
        <taxon>Salamandroidea</taxon>
        <taxon>Salamandridae</taxon>
        <taxon>Pleurodelinae</taxon>
        <taxon>Pleurodeles</taxon>
    </lineage>
</organism>
<proteinExistence type="predicted"/>
<dbReference type="Proteomes" id="UP001066276">
    <property type="component" value="Chromosome 7"/>
</dbReference>
<sequence>MINLTFPTPNSLEKALAYTPCRAKHVLAEFLLYSVIHLFELSLGVTYLPTIKLELGRKHSFSQPFFMNFTELNAIGCPKNLF</sequence>
<dbReference type="AlphaFoldDB" id="A0AAV7PP46"/>
<reference evidence="1" key="1">
    <citation type="journal article" date="2022" name="bioRxiv">
        <title>Sequencing and chromosome-scale assembly of the giantPleurodeles waltlgenome.</title>
        <authorList>
            <person name="Brown T."/>
            <person name="Elewa A."/>
            <person name="Iarovenko S."/>
            <person name="Subramanian E."/>
            <person name="Araus A.J."/>
            <person name="Petzold A."/>
            <person name="Susuki M."/>
            <person name="Suzuki K.-i.T."/>
            <person name="Hayashi T."/>
            <person name="Toyoda A."/>
            <person name="Oliveira C."/>
            <person name="Osipova E."/>
            <person name="Leigh N.D."/>
            <person name="Simon A."/>
            <person name="Yun M.H."/>
        </authorList>
    </citation>
    <scope>NUCLEOTIDE SEQUENCE</scope>
    <source>
        <strain evidence="1">20211129_DDA</strain>
        <tissue evidence="1">Liver</tissue>
    </source>
</reference>
<keyword evidence="2" id="KW-1185">Reference proteome</keyword>